<evidence type="ECO:0008006" key="5">
    <source>
        <dbReference type="Google" id="ProtNLM"/>
    </source>
</evidence>
<feature type="chain" id="PRO_5043316736" description="Secreted protein" evidence="2">
    <location>
        <begin position="16"/>
        <end position="111"/>
    </location>
</feature>
<gene>
    <name evidence="3" type="ORF">KQX54_004700</name>
</gene>
<protein>
    <recommendedName>
        <fullName evidence="5">Secreted protein</fullName>
    </recommendedName>
</protein>
<feature type="signal peptide" evidence="2">
    <location>
        <begin position="1"/>
        <end position="15"/>
    </location>
</feature>
<feature type="compositionally biased region" description="Low complexity" evidence="1">
    <location>
        <begin position="39"/>
        <end position="52"/>
    </location>
</feature>
<feature type="region of interest" description="Disordered" evidence="1">
    <location>
        <begin position="21"/>
        <end position="79"/>
    </location>
</feature>
<reference evidence="3 4" key="1">
    <citation type="journal article" date="2021" name="J. Hered.">
        <title>A chromosome-level genome assembly of the parasitoid wasp, Cotesia glomerata (Hymenoptera: Braconidae).</title>
        <authorList>
            <person name="Pinto B.J."/>
            <person name="Weis J.J."/>
            <person name="Gamble T."/>
            <person name="Ode P.J."/>
            <person name="Paul R."/>
            <person name="Zaspel J.M."/>
        </authorList>
    </citation>
    <scope>NUCLEOTIDE SEQUENCE [LARGE SCALE GENOMIC DNA]</scope>
    <source>
        <strain evidence="3">CgM1</strain>
    </source>
</reference>
<evidence type="ECO:0000313" key="4">
    <source>
        <dbReference type="Proteomes" id="UP000826195"/>
    </source>
</evidence>
<name>A0AAV7HSD0_COTGL</name>
<accession>A0AAV7HSD0</accession>
<keyword evidence="2" id="KW-0732">Signal</keyword>
<sequence>MRFIILLATLCLAAAYPSDDNSEIVDVEDPKPIEPSNTAESSAHADASSGASINTDDEDDSDTGPECTEGNKNIPNGKCGFIACSMITPNKYREVSFDCPHNTCYDKESDS</sequence>
<dbReference type="Proteomes" id="UP000826195">
    <property type="component" value="Unassembled WGS sequence"/>
</dbReference>
<feature type="non-terminal residue" evidence="3">
    <location>
        <position position="111"/>
    </location>
</feature>
<keyword evidence="4" id="KW-1185">Reference proteome</keyword>
<dbReference type="EMBL" id="JAHXZJ010002982">
    <property type="protein sequence ID" value="KAH0534515.1"/>
    <property type="molecule type" value="Genomic_DNA"/>
</dbReference>
<evidence type="ECO:0000256" key="1">
    <source>
        <dbReference type="SAM" id="MobiDB-lite"/>
    </source>
</evidence>
<organism evidence="3 4">
    <name type="scientific">Cotesia glomerata</name>
    <name type="common">Lepidopteran parasitic wasp</name>
    <name type="synonym">Apanteles glomeratus</name>
    <dbReference type="NCBI Taxonomy" id="32391"/>
    <lineage>
        <taxon>Eukaryota</taxon>
        <taxon>Metazoa</taxon>
        <taxon>Ecdysozoa</taxon>
        <taxon>Arthropoda</taxon>
        <taxon>Hexapoda</taxon>
        <taxon>Insecta</taxon>
        <taxon>Pterygota</taxon>
        <taxon>Neoptera</taxon>
        <taxon>Endopterygota</taxon>
        <taxon>Hymenoptera</taxon>
        <taxon>Apocrita</taxon>
        <taxon>Ichneumonoidea</taxon>
        <taxon>Braconidae</taxon>
        <taxon>Microgastrinae</taxon>
        <taxon>Cotesia</taxon>
    </lineage>
</organism>
<evidence type="ECO:0000256" key="2">
    <source>
        <dbReference type="SAM" id="SignalP"/>
    </source>
</evidence>
<evidence type="ECO:0000313" key="3">
    <source>
        <dbReference type="EMBL" id="KAH0534515.1"/>
    </source>
</evidence>
<comment type="caution">
    <text evidence="3">The sequence shown here is derived from an EMBL/GenBank/DDBJ whole genome shotgun (WGS) entry which is preliminary data.</text>
</comment>
<dbReference type="AlphaFoldDB" id="A0AAV7HSD0"/>
<proteinExistence type="predicted"/>